<name>A0A914Y6H4_9BILA</name>
<organism evidence="1 2">
    <name type="scientific">Panagrolaimus superbus</name>
    <dbReference type="NCBI Taxonomy" id="310955"/>
    <lineage>
        <taxon>Eukaryota</taxon>
        <taxon>Metazoa</taxon>
        <taxon>Ecdysozoa</taxon>
        <taxon>Nematoda</taxon>
        <taxon>Chromadorea</taxon>
        <taxon>Rhabditida</taxon>
        <taxon>Tylenchina</taxon>
        <taxon>Panagrolaimomorpha</taxon>
        <taxon>Panagrolaimoidea</taxon>
        <taxon>Panagrolaimidae</taxon>
        <taxon>Panagrolaimus</taxon>
    </lineage>
</organism>
<sequence length="196" mass="22886">MFGCVPFPTQQRALLSSLLEQLLIYYDISKATNMKQSNSINSYFEFGSFSLITFLHASHFTRLISAPLDSPELSFYGRSHRTFSYLFNTLFNVEQLSDGIGYDLSLFDPEIPLTPIKAYLKHLEKLGFEESKLYPVKIEPRPFVKLPGDIEVPFKLQKFQRDENNEDEIQRRKQVINFAYWILMAGKNPKQLKQTW</sequence>
<reference evidence="2" key="1">
    <citation type="submission" date="2022-11" db="UniProtKB">
        <authorList>
            <consortium name="WormBaseParasite"/>
        </authorList>
    </citation>
    <scope>IDENTIFICATION</scope>
</reference>
<dbReference type="WBParaSite" id="PSU_v2.g15794.t1">
    <property type="protein sequence ID" value="PSU_v2.g15794.t1"/>
    <property type="gene ID" value="PSU_v2.g15794"/>
</dbReference>
<evidence type="ECO:0000313" key="2">
    <source>
        <dbReference type="WBParaSite" id="PSU_v2.g15794.t1"/>
    </source>
</evidence>
<evidence type="ECO:0000313" key="1">
    <source>
        <dbReference type="Proteomes" id="UP000887577"/>
    </source>
</evidence>
<protein>
    <submittedName>
        <fullName evidence="2">Uncharacterized protein</fullName>
    </submittedName>
</protein>
<accession>A0A914Y6H4</accession>
<keyword evidence="1" id="KW-1185">Reference proteome</keyword>
<proteinExistence type="predicted"/>
<dbReference type="Proteomes" id="UP000887577">
    <property type="component" value="Unplaced"/>
</dbReference>
<dbReference type="AlphaFoldDB" id="A0A914Y6H4"/>